<evidence type="ECO:0000313" key="4">
    <source>
        <dbReference type="EMBL" id="SDJ09619.1"/>
    </source>
</evidence>
<dbReference type="Proteomes" id="UP000198945">
    <property type="component" value="Unassembled WGS sequence"/>
</dbReference>
<proteinExistence type="predicted"/>
<dbReference type="Pfam" id="PF00685">
    <property type="entry name" value="Sulfotransfer_1"/>
    <property type="match status" value="1"/>
</dbReference>
<dbReference type="InterPro" id="IPR000863">
    <property type="entry name" value="Sulfotransferase_dom"/>
</dbReference>
<dbReference type="EMBL" id="FNEH01000027">
    <property type="protein sequence ID" value="SDJ09619.1"/>
    <property type="molecule type" value="Genomic_DNA"/>
</dbReference>
<sequence>MLPNFICPGAQKSATTTLHDILIQHPNIYLPENKETHFFDKDEKYDKGIDFYLNEYYSDIKNEKIIGDITPGYMFFEDSVKRIYNTLGDNIKIIFMLRNPVERAYSHYWMSYRRTYESKSFEKGIELEQERIKKCYFNRSHFSYIERGYYARQIKRFLEFFPKENMKFVIFEDFINNTENSIEDILSFLNLDDDYYLKMNKKSNAAFLPKFRKITEFLRKPPNIVKKLSSVLPIKAKSKIVKAINKINQQDFDKPKMKTVTKRKLINVYYKDIRELENIINKDLSLWYINSKN</sequence>
<dbReference type="InterPro" id="IPR027417">
    <property type="entry name" value="P-loop_NTPase"/>
</dbReference>
<dbReference type="SUPFAM" id="SSF52540">
    <property type="entry name" value="P-loop containing nucleoside triphosphate hydrolases"/>
    <property type="match status" value="1"/>
</dbReference>
<gene>
    <name evidence="4" type="ORF">SAMN04515654_12728</name>
</gene>
<dbReference type="Gene3D" id="3.40.50.300">
    <property type="entry name" value="P-loop containing nucleotide triphosphate hydrolases"/>
    <property type="match status" value="1"/>
</dbReference>
<evidence type="ECO:0000313" key="5">
    <source>
        <dbReference type="Proteomes" id="UP000198945"/>
    </source>
</evidence>
<dbReference type="PANTHER" id="PTHR10605">
    <property type="entry name" value="HEPARAN SULFATE SULFOTRANSFERASE"/>
    <property type="match status" value="1"/>
</dbReference>
<protein>
    <submittedName>
        <fullName evidence="4">Sulfotransferase domain-containing protein</fullName>
    </submittedName>
</protein>
<dbReference type="GO" id="GO:0008146">
    <property type="term" value="F:sulfotransferase activity"/>
    <property type="evidence" value="ECO:0007669"/>
    <property type="project" value="InterPro"/>
</dbReference>
<evidence type="ECO:0000256" key="2">
    <source>
        <dbReference type="ARBA" id="ARBA00023180"/>
    </source>
</evidence>
<dbReference type="RefSeq" id="WP_167357574.1">
    <property type="nucleotide sequence ID" value="NZ_FNEH01000027.1"/>
</dbReference>
<reference evidence="4 5" key="1">
    <citation type="submission" date="2016-10" db="EMBL/GenBank/DDBJ databases">
        <authorList>
            <person name="de Groot N.N."/>
        </authorList>
    </citation>
    <scope>NUCLEOTIDE SEQUENCE [LARGE SCALE GENOMIC DNA]</scope>
    <source>
        <strain evidence="4 5">WG7</strain>
    </source>
</reference>
<keyword evidence="2" id="KW-0325">Glycoprotein</keyword>
<keyword evidence="1 4" id="KW-0808">Transferase</keyword>
<dbReference type="AlphaFoldDB" id="A0A1G8QY16"/>
<dbReference type="PANTHER" id="PTHR10605:SF56">
    <property type="entry name" value="BIFUNCTIONAL HEPARAN SULFATE N-DEACETYLASE_N-SULFOTRANSFERASE"/>
    <property type="match status" value="1"/>
</dbReference>
<evidence type="ECO:0000256" key="1">
    <source>
        <dbReference type="ARBA" id="ARBA00022679"/>
    </source>
</evidence>
<organism evidence="4 5">
    <name type="scientific">Halanaerobium congolense</name>
    <dbReference type="NCBI Taxonomy" id="54121"/>
    <lineage>
        <taxon>Bacteria</taxon>
        <taxon>Bacillati</taxon>
        <taxon>Bacillota</taxon>
        <taxon>Clostridia</taxon>
        <taxon>Halanaerobiales</taxon>
        <taxon>Halanaerobiaceae</taxon>
        <taxon>Halanaerobium</taxon>
    </lineage>
</organism>
<feature type="domain" description="Sulfotransferase" evidence="3">
    <location>
        <begin position="8"/>
        <end position="192"/>
    </location>
</feature>
<dbReference type="InterPro" id="IPR037359">
    <property type="entry name" value="NST/OST"/>
</dbReference>
<evidence type="ECO:0000259" key="3">
    <source>
        <dbReference type="Pfam" id="PF00685"/>
    </source>
</evidence>
<name>A0A1G8QY16_9FIRM</name>
<accession>A0A1G8QY16</accession>